<dbReference type="GO" id="GO:0046872">
    <property type="term" value="F:metal ion binding"/>
    <property type="evidence" value="ECO:0007669"/>
    <property type="project" value="UniProtKB-KW"/>
</dbReference>
<organism evidence="8 9">
    <name type="scientific">Mesorhizobium neociceri</name>
    <dbReference type="NCBI Taxonomy" id="1307853"/>
    <lineage>
        <taxon>Bacteria</taxon>
        <taxon>Pseudomonadati</taxon>
        <taxon>Pseudomonadota</taxon>
        <taxon>Alphaproteobacteria</taxon>
        <taxon>Hyphomicrobiales</taxon>
        <taxon>Phyllobacteriaceae</taxon>
        <taxon>Mesorhizobium</taxon>
    </lineage>
</organism>
<dbReference type="EMBL" id="JACDTY010000002">
    <property type="protein sequence ID" value="MBA1139702.1"/>
    <property type="molecule type" value="Genomic_DNA"/>
</dbReference>
<dbReference type="Pfam" id="PF24877">
    <property type="entry name" value="ILV_EDD_C"/>
    <property type="match status" value="1"/>
</dbReference>
<dbReference type="GO" id="GO:0016836">
    <property type="term" value="F:hydro-lyase activity"/>
    <property type="evidence" value="ECO:0007669"/>
    <property type="project" value="UniProtKB-ARBA"/>
</dbReference>
<dbReference type="GO" id="GO:0051536">
    <property type="term" value="F:iron-sulfur cluster binding"/>
    <property type="evidence" value="ECO:0007669"/>
    <property type="project" value="UniProtKB-KW"/>
</dbReference>
<keyword evidence="9" id="KW-1185">Reference proteome</keyword>
<dbReference type="Gene3D" id="3.50.30.80">
    <property type="entry name" value="IlvD/EDD C-terminal domain-like"/>
    <property type="match status" value="1"/>
</dbReference>
<dbReference type="RefSeq" id="WP_181056394.1">
    <property type="nucleotide sequence ID" value="NZ_JACDTY010000002.1"/>
</dbReference>
<accession>A0A838B1B7</accession>
<dbReference type="InterPro" id="IPR052352">
    <property type="entry name" value="Sugar_Degrad_Dehydratases"/>
</dbReference>
<keyword evidence="2" id="KW-0479">Metal-binding</keyword>
<feature type="domain" description="Dihydroxy-acid/6-phosphogluconate dehydratase C-terminal" evidence="7">
    <location>
        <begin position="371"/>
        <end position="578"/>
    </location>
</feature>
<keyword evidence="3" id="KW-0408">Iron</keyword>
<feature type="domain" description="Dihydroxy-acid/6-phosphogluconate dehydratase N-terminal" evidence="6">
    <location>
        <begin position="47"/>
        <end position="361"/>
    </location>
</feature>
<name>A0A838B1B7_9HYPH</name>
<dbReference type="NCBIfam" id="NF009560">
    <property type="entry name" value="PRK13017.1"/>
    <property type="match status" value="1"/>
</dbReference>
<dbReference type="PANTHER" id="PTHR43183:SF1">
    <property type="entry name" value="HYPOTHETICAL DIHYDROXY-ACID DEHYDRATASE (EUROFUNG)-RELATED"/>
    <property type="match status" value="1"/>
</dbReference>
<reference evidence="8 9" key="1">
    <citation type="submission" date="2020-07" db="EMBL/GenBank/DDBJ databases">
        <title>Definition of the novel symbiovar canariense within Mesorhizobium novociceri, a new species of genus Mesorhizobium nodulating Cicer canariense in the Caldera de Taburiente National Park (La Palma, Canary Islands).</title>
        <authorList>
            <person name="Leon-Barrios M."/>
            <person name="Perez-Yepez J."/>
            <person name="Flores-Felix J.D."/>
            <person name="Ramirez-Baena M.H."/>
            <person name="Pulido-Suarez L."/>
            <person name="Igual J.M."/>
            <person name="Velazquez E."/>
            <person name="Peix A."/>
        </authorList>
    </citation>
    <scope>NUCLEOTIDE SEQUENCE [LARGE SCALE GENOMIC DNA]</scope>
    <source>
        <strain evidence="8 9">CCANP35</strain>
    </source>
</reference>
<evidence type="ECO:0000259" key="6">
    <source>
        <dbReference type="Pfam" id="PF00920"/>
    </source>
</evidence>
<dbReference type="SUPFAM" id="SSF143975">
    <property type="entry name" value="IlvD/EDD N-terminal domain-like"/>
    <property type="match status" value="1"/>
</dbReference>
<dbReference type="Pfam" id="PF00920">
    <property type="entry name" value="ILVD_EDD_N"/>
    <property type="match status" value="1"/>
</dbReference>
<dbReference type="AlphaFoldDB" id="A0A838B1B7"/>
<dbReference type="PANTHER" id="PTHR43183">
    <property type="entry name" value="HYPOTHETICAL DIHYDROXYACID DEHYDRATASE (EUROFUNG)-RELATED"/>
    <property type="match status" value="1"/>
</dbReference>
<evidence type="ECO:0000259" key="7">
    <source>
        <dbReference type="Pfam" id="PF24877"/>
    </source>
</evidence>
<evidence type="ECO:0000256" key="1">
    <source>
        <dbReference type="ARBA" id="ARBA00006486"/>
    </source>
</evidence>
<proteinExistence type="inferred from homology"/>
<dbReference type="NCBIfam" id="NF004784">
    <property type="entry name" value="PRK06131.1"/>
    <property type="match status" value="1"/>
</dbReference>
<dbReference type="InterPro" id="IPR056740">
    <property type="entry name" value="ILV_EDD_C"/>
</dbReference>
<comment type="caution">
    <text evidence="8">The sequence shown here is derived from an EMBL/GenBank/DDBJ whole genome shotgun (WGS) entry which is preliminary data.</text>
</comment>
<evidence type="ECO:0000256" key="3">
    <source>
        <dbReference type="ARBA" id="ARBA00023004"/>
    </source>
</evidence>
<dbReference type="InterPro" id="IPR020558">
    <property type="entry name" value="DiOHA_6PGluconate_deHydtase_CS"/>
</dbReference>
<dbReference type="InterPro" id="IPR042096">
    <property type="entry name" value="Dihydro-acid_dehy_C"/>
</dbReference>
<keyword evidence="5" id="KW-0456">Lyase</keyword>
<evidence type="ECO:0000313" key="8">
    <source>
        <dbReference type="EMBL" id="MBA1139702.1"/>
    </source>
</evidence>
<dbReference type="PROSITE" id="PS00886">
    <property type="entry name" value="ILVD_EDD_1"/>
    <property type="match status" value="1"/>
</dbReference>
<sequence>MAGAPTRKKKFRSQEWFDNPDNPGMTALYLERYLNYGLTRAELMSGKPLIGIAQTGSDLSPCNRHHIELAKRVREGIVSMGGIPFEFPCHPIQETGKRPTAALDRNLAYLSLVEVLYGYPLDGVVLTIGCDKTTPALLMAAATVNIPAIALSVGPMLNGWHKGKRTGSGTIVWESRQRLSAGEIDYDEFMDIVASSAPSTGYCNTMGTATTMNSLAEALGMQLPGSAAIPAPYRERGQISYETGKRIVEMVHEDLKPSDIMTRKAFENAIVVNSAIGGSTNAPIHLNAIARHLGVPLTNDDWQAIGLHVPLIVNLQPSGEYLGEDYHHAGGVPAVVAELMKAKLLPYPEAMTVNGKTIGDNCKAVVNENTDVIRTVAEPLKANAGFINLSGNLFDSAIMKMSGISPEFRERYLSNPKDPEAFEGNAMVFDGPEDYHARIDDPAQGIDEHTILFMRGAGPIGYPGGAEVVNMQPPAYLIKKGIHALACIGDGRQSGTSGSPSILNASPEAAIGGGLALLRTGDRVRIDLKKGTANILVSDEEIATRRAAMQGNGGYHYPQHQTPWQEIQRGMVDQFSEGMVLKPAVKYQDVAHTSGVPRDNH</sequence>
<gene>
    <name evidence="8" type="ORF">H0241_05470</name>
</gene>
<comment type="similarity">
    <text evidence="1">Belongs to the IlvD/Edd family.</text>
</comment>
<dbReference type="Proteomes" id="UP000558284">
    <property type="component" value="Unassembled WGS sequence"/>
</dbReference>
<dbReference type="InterPro" id="IPR000581">
    <property type="entry name" value="ILV_EDD_N"/>
</dbReference>
<evidence type="ECO:0000256" key="2">
    <source>
        <dbReference type="ARBA" id="ARBA00022723"/>
    </source>
</evidence>
<evidence type="ECO:0000313" key="9">
    <source>
        <dbReference type="Proteomes" id="UP000558284"/>
    </source>
</evidence>
<evidence type="ECO:0000256" key="5">
    <source>
        <dbReference type="ARBA" id="ARBA00023239"/>
    </source>
</evidence>
<evidence type="ECO:0000256" key="4">
    <source>
        <dbReference type="ARBA" id="ARBA00023014"/>
    </source>
</evidence>
<protein>
    <submittedName>
        <fullName evidence="8">Dihydroxy-acid dehydratase family protein</fullName>
    </submittedName>
</protein>
<dbReference type="SUPFAM" id="SSF52016">
    <property type="entry name" value="LeuD/IlvD-like"/>
    <property type="match status" value="1"/>
</dbReference>
<keyword evidence="4" id="KW-0411">Iron-sulfur</keyword>
<dbReference type="InterPro" id="IPR037237">
    <property type="entry name" value="IlvD/EDD_N"/>
</dbReference>